<feature type="compositionally biased region" description="Acidic residues" evidence="1">
    <location>
        <begin position="176"/>
        <end position="193"/>
    </location>
</feature>
<evidence type="ECO:0000313" key="4">
    <source>
        <dbReference type="Proteomes" id="UP000007383"/>
    </source>
</evidence>
<protein>
    <submittedName>
        <fullName evidence="3">CarD-like transcriptional regulator</fullName>
    </submittedName>
</protein>
<dbReference type="Pfam" id="PF21095">
    <property type="entry name" value="CarD_C"/>
    <property type="match status" value="1"/>
</dbReference>
<evidence type="ECO:0000313" key="3">
    <source>
        <dbReference type="EMBL" id="AFG38676.1"/>
    </source>
</evidence>
<dbReference type="PANTHER" id="PTHR38447">
    <property type="entry name" value="TRANSCRIPTION FACTOR YDEB-RELATED"/>
    <property type="match status" value="1"/>
</dbReference>
<dbReference type="PANTHER" id="PTHR38447:SF1">
    <property type="entry name" value="RNA POLYMERASE-BINDING TRANSCRIPTION FACTOR CARD"/>
    <property type="match status" value="1"/>
</dbReference>
<dbReference type="KEGG" id="sfc:Spiaf_2650"/>
<dbReference type="InterPro" id="IPR042215">
    <property type="entry name" value="CarD-like_C"/>
</dbReference>
<dbReference type="EMBL" id="CP003282">
    <property type="protein sequence ID" value="AFG38676.1"/>
    <property type="molecule type" value="Genomic_DNA"/>
</dbReference>
<dbReference type="Gene3D" id="1.20.58.1290">
    <property type="entry name" value="CarD-like, C-terminal domain"/>
    <property type="match status" value="1"/>
</dbReference>
<dbReference type="InterPro" id="IPR052531">
    <property type="entry name" value="CarD-like_regulator"/>
</dbReference>
<dbReference type="Gene3D" id="2.40.10.170">
    <property type="match status" value="1"/>
</dbReference>
<dbReference type="AlphaFoldDB" id="H9UMD3"/>
<dbReference type="Pfam" id="PF02559">
    <property type="entry name" value="CarD_TRCF_RID"/>
    <property type="match status" value="1"/>
</dbReference>
<proteinExistence type="predicted"/>
<dbReference type="GO" id="GO:0009303">
    <property type="term" value="P:rRNA transcription"/>
    <property type="evidence" value="ECO:0007669"/>
    <property type="project" value="TreeGrafter"/>
</dbReference>
<dbReference type="InterPro" id="IPR048792">
    <property type="entry name" value="CarD_C"/>
</dbReference>
<dbReference type="eggNOG" id="COG1329">
    <property type="taxonomic scope" value="Bacteria"/>
</dbReference>
<feature type="region of interest" description="Disordered" evidence="1">
    <location>
        <begin position="167"/>
        <end position="193"/>
    </location>
</feature>
<accession>H9UMD3</accession>
<dbReference type="HOGENOM" id="CLU_048259_1_1_12"/>
<dbReference type="SUPFAM" id="SSF141259">
    <property type="entry name" value="CarD-like"/>
    <property type="match status" value="1"/>
</dbReference>
<evidence type="ECO:0000259" key="2">
    <source>
        <dbReference type="SMART" id="SM01058"/>
    </source>
</evidence>
<dbReference type="InterPro" id="IPR003711">
    <property type="entry name" value="CarD-like/TRCF_RID"/>
</dbReference>
<dbReference type="Proteomes" id="UP000007383">
    <property type="component" value="Chromosome"/>
</dbReference>
<dbReference type="RefSeq" id="WP_014456658.1">
    <property type="nucleotide sequence ID" value="NC_017098.1"/>
</dbReference>
<sequence length="193" mass="21786">MSASQTKKKPAAFKAGQEIVYPLQGVGTIQKIEEREFQGNPMMYYVIYLEVSDMTVMVPIDRAEELGIRAIVSAKDAEHAMQLVGEASDPIPADWKMRYQMNLDLLKEGSVSDIARVVRSLYHRSKIKELPILERKLFDSALTLLVAETASALGKTKKEMEEAIFTRLESEKPELAEDEEDTMTDDLDEDLEV</sequence>
<dbReference type="OrthoDB" id="9786074at2"/>
<feature type="domain" description="CarD-like/TRCF RNAP-interacting" evidence="2">
    <location>
        <begin position="12"/>
        <end position="122"/>
    </location>
</feature>
<dbReference type="InterPro" id="IPR036101">
    <property type="entry name" value="CarD-like/TRCF_RID_sf"/>
</dbReference>
<organism evidence="3 4">
    <name type="scientific">Spirochaeta africana (strain ATCC 700263 / DSM 8902 / Z-7692)</name>
    <dbReference type="NCBI Taxonomy" id="889378"/>
    <lineage>
        <taxon>Bacteria</taxon>
        <taxon>Pseudomonadati</taxon>
        <taxon>Spirochaetota</taxon>
        <taxon>Spirochaetia</taxon>
        <taxon>Spirochaetales</taxon>
        <taxon>Spirochaetaceae</taxon>
        <taxon>Spirochaeta</taxon>
    </lineage>
</organism>
<dbReference type="STRING" id="889378.Spiaf_2650"/>
<keyword evidence="4" id="KW-1185">Reference proteome</keyword>
<gene>
    <name evidence="3" type="ordered locus">Spiaf_2650</name>
</gene>
<dbReference type="SMART" id="SM01058">
    <property type="entry name" value="CarD_TRCF"/>
    <property type="match status" value="1"/>
</dbReference>
<dbReference type="PATRIC" id="fig|889378.3.peg.2624"/>
<evidence type="ECO:0000256" key="1">
    <source>
        <dbReference type="SAM" id="MobiDB-lite"/>
    </source>
</evidence>
<name>H9UMD3_SPIAZ</name>
<reference evidence="4" key="1">
    <citation type="journal article" date="2013" name="Stand. Genomic Sci.">
        <title>Complete genome sequence of the halophilic bacterium Spirochaeta africana type strain (Z-7692(T)) from the alkaline Lake Magadi in the East African Rift.</title>
        <authorList>
            <person name="Liolos K."/>
            <person name="Abt B."/>
            <person name="Scheuner C."/>
            <person name="Teshima H."/>
            <person name="Held B."/>
            <person name="Lapidus A."/>
            <person name="Nolan M."/>
            <person name="Lucas S."/>
            <person name="Deshpande S."/>
            <person name="Cheng J.F."/>
            <person name="Tapia R."/>
            <person name="Goodwin L.A."/>
            <person name="Pitluck S."/>
            <person name="Pagani I."/>
            <person name="Ivanova N."/>
            <person name="Mavromatis K."/>
            <person name="Mikhailova N."/>
            <person name="Huntemann M."/>
            <person name="Pati A."/>
            <person name="Chen A."/>
            <person name="Palaniappan K."/>
            <person name="Land M."/>
            <person name="Rohde M."/>
            <person name="Tindall B.J."/>
            <person name="Detter J.C."/>
            <person name="Goker M."/>
            <person name="Bristow J."/>
            <person name="Eisen J.A."/>
            <person name="Markowitz V."/>
            <person name="Hugenholtz P."/>
            <person name="Woyke T."/>
            <person name="Klenk H.P."/>
            <person name="Kyrpides N.C."/>
        </authorList>
    </citation>
    <scope>NUCLEOTIDE SEQUENCE</scope>
    <source>
        <strain evidence="4">ATCC 700263 / DSM 8902 / Z-7692</strain>
    </source>
</reference>